<gene>
    <name evidence="2" type="ORF">UFOPK4043_00914</name>
</gene>
<feature type="domain" description="NAD-dependent epimerase/dehydratase" evidence="1">
    <location>
        <begin position="14"/>
        <end position="216"/>
    </location>
</feature>
<dbReference type="InterPro" id="IPR001509">
    <property type="entry name" value="Epimerase_deHydtase"/>
</dbReference>
<reference evidence="2" key="1">
    <citation type="submission" date="2020-05" db="EMBL/GenBank/DDBJ databases">
        <authorList>
            <person name="Chiriac C."/>
            <person name="Salcher M."/>
            <person name="Ghai R."/>
            <person name="Kavagutti S V."/>
        </authorList>
    </citation>
    <scope>NUCLEOTIDE SEQUENCE</scope>
</reference>
<organism evidence="2">
    <name type="scientific">freshwater metagenome</name>
    <dbReference type="NCBI Taxonomy" id="449393"/>
    <lineage>
        <taxon>unclassified sequences</taxon>
        <taxon>metagenomes</taxon>
        <taxon>ecological metagenomes</taxon>
    </lineage>
</organism>
<accession>A0A6J7Q098</accession>
<evidence type="ECO:0000313" key="2">
    <source>
        <dbReference type="EMBL" id="CAB5008042.1"/>
    </source>
</evidence>
<name>A0A6J7Q098_9ZZZZ</name>
<dbReference type="InterPro" id="IPR036291">
    <property type="entry name" value="NAD(P)-bd_dom_sf"/>
</dbReference>
<dbReference type="EMBL" id="CAFBPA010000130">
    <property type="protein sequence ID" value="CAB5008042.1"/>
    <property type="molecule type" value="Genomic_DNA"/>
</dbReference>
<dbReference type="SUPFAM" id="SSF51735">
    <property type="entry name" value="NAD(P)-binding Rossmann-fold domains"/>
    <property type="match status" value="1"/>
</dbReference>
<protein>
    <submittedName>
        <fullName evidence="2">Unannotated protein</fullName>
    </submittedName>
</protein>
<evidence type="ECO:0000259" key="1">
    <source>
        <dbReference type="Pfam" id="PF01370"/>
    </source>
</evidence>
<dbReference type="Pfam" id="PF01370">
    <property type="entry name" value="Epimerase"/>
    <property type="match status" value="1"/>
</dbReference>
<dbReference type="Gene3D" id="3.40.50.720">
    <property type="entry name" value="NAD(P)-binding Rossmann-like Domain"/>
    <property type="match status" value="1"/>
</dbReference>
<proteinExistence type="predicted"/>
<dbReference type="AlphaFoldDB" id="A0A6J7Q098"/>
<sequence length="316" mass="33840">MSRLTVTPLKGVHLVVGAGEVGSAVALLLAEAGCPVVLVTRRGGGPDHVGIRKVAADASSVDALLGAEPRAAVIYNCANPSYDKWVELWPPLATAMLDYAERTGAVLATVSNLYGYGPVEVPMTEDLPLTATGTKAKVRVDMWSGAKAANDAGRIRATEVRGSDYICAGPASFFGDRVMPRVLSGKSVQLLGDIDQPHSWTTPMDVARTLITVANDERGWGSAWHVPSNPPKSAREVVDDLAASAGTGPIKSASVPAFVLQVMGIFQPEIRELKETNYQRQRPYLLDDSAARNTFDLEPTRWAEVIDDLVSTYRRA</sequence>